<dbReference type="PANTHER" id="PTHR11059">
    <property type="entry name" value="DNA REPAIR PROTEIN RECN"/>
    <property type="match status" value="1"/>
</dbReference>
<dbReference type="RefSeq" id="WP_138467191.1">
    <property type="nucleotide sequence ID" value="NZ_VBSX01000004.1"/>
</dbReference>
<protein>
    <recommendedName>
        <fullName evidence="3 9">DNA repair protein RecN</fullName>
    </recommendedName>
    <alternativeName>
        <fullName evidence="8 9">Recombination protein N</fullName>
    </alternativeName>
</protein>
<sequence length="564" mass="63463">MLLELSITDFAIIEHLDIEFQSGMTVLTGETGAGKSIIIDAVGLLVGGRGSHDLIRTGAKKSIIQGNFILSNDNPTYQILDELGIDHSDGNVIIEREIFASGRNSCRVNGMMINIATLRRIGETIVDIQGQNEHQELMKPERHIQLLDDFAEDEIKPILVAYQNDYDQFVKLQEIDEKKHQNEKEWAQRVDMLKFQIKEIEAADLHENEDEELTAERDRLNNFQKIHDALLNSYEGISGDDNSSLDAIGTSMSSMQDIEDLDPDFKQISDDLSGAFYTLQDVASQISDQLNNLEFDQDRLDQVQARLTTIHQLKHKYGDSVDQVLQYLQKIKAELREMSGDAADNDDLEQQLATIKQALIKNAKKLADIRRRYAKELERAVHQQLRDLYMDKAVFEVHFKQNTTLNRMGADQVAFYIQTNPGEKMLPLVKSASGGELSRIMLALKTMFAKAAGVTSIIFDEVDTGVSGRVAQAMGNKIYTISTKSQVLCITHLPQVAAMSDHHYFIQKQVHDGRTVTTISELNQAESVSEISRMLSGTAITKLTKEHASELIRLADEEKAKIRQ</sequence>
<dbReference type="GO" id="GO:0006281">
    <property type="term" value="P:DNA repair"/>
    <property type="evidence" value="ECO:0007669"/>
    <property type="project" value="UniProtKB-KW"/>
</dbReference>
<proteinExistence type="inferred from homology"/>
<evidence type="ECO:0000256" key="3">
    <source>
        <dbReference type="ARBA" id="ARBA00021315"/>
    </source>
</evidence>
<dbReference type="Pfam" id="PF02463">
    <property type="entry name" value="SMC_N"/>
    <property type="match status" value="1"/>
</dbReference>
<dbReference type="CDD" id="cd03241">
    <property type="entry name" value="ABC_RecN"/>
    <property type="match status" value="2"/>
</dbReference>
<evidence type="ECO:0000313" key="12">
    <source>
        <dbReference type="Proteomes" id="UP000305100"/>
    </source>
</evidence>
<reference evidence="11 12" key="1">
    <citation type="submission" date="2019-05" db="EMBL/GenBank/DDBJ databases">
        <title>The metagenome of a microbial culture collection derived from dairy environment covers the genomic content of the human microbiome.</title>
        <authorList>
            <person name="Roder T."/>
            <person name="Wuthrich D."/>
            <person name="Sattari Z."/>
            <person name="Von Ah U."/>
            <person name="Bar C."/>
            <person name="Ronchi F."/>
            <person name="Macpherson A.J."/>
            <person name="Ganal-Vonarburg S.C."/>
            <person name="Bruggmann R."/>
            <person name="Vergeres G."/>
        </authorList>
    </citation>
    <scope>NUCLEOTIDE SEQUENCE [LARGE SCALE GENOMIC DNA]</scope>
    <source>
        <strain evidence="11 12">FAM 1079</strain>
    </source>
</reference>
<evidence type="ECO:0000256" key="5">
    <source>
        <dbReference type="ARBA" id="ARBA00022763"/>
    </source>
</evidence>
<evidence type="ECO:0000256" key="7">
    <source>
        <dbReference type="ARBA" id="ARBA00023204"/>
    </source>
</evidence>
<evidence type="ECO:0000256" key="2">
    <source>
        <dbReference type="ARBA" id="ARBA00009441"/>
    </source>
</evidence>
<evidence type="ECO:0000256" key="9">
    <source>
        <dbReference type="PIRNR" id="PIRNR003128"/>
    </source>
</evidence>
<evidence type="ECO:0000256" key="6">
    <source>
        <dbReference type="ARBA" id="ARBA00022840"/>
    </source>
</evidence>
<organism evidence="11 12">
    <name type="scientific">Lentilactobacillus parafarraginis</name>
    <dbReference type="NCBI Taxonomy" id="390842"/>
    <lineage>
        <taxon>Bacteria</taxon>
        <taxon>Bacillati</taxon>
        <taxon>Bacillota</taxon>
        <taxon>Bacilli</taxon>
        <taxon>Lactobacillales</taxon>
        <taxon>Lactobacillaceae</taxon>
        <taxon>Lentilactobacillus</taxon>
    </lineage>
</organism>
<evidence type="ECO:0000256" key="8">
    <source>
        <dbReference type="ARBA" id="ARBA00033408"/>
    </source>
</evidence>
<accession>A0A5R9CXR5</accession>
<evidence type="ECO:0000313" key="11">
    <source>
        <dbReference type="EMBL" id="TLQ20647.1"/>
    </source>
</evidence>
<dbReference type="GO" id="GO:0006310">
    <property type="term" value="P:DNA recombination"/>
    <property type="evidence" value="ECO:0007669"/>
    <property type="project" value="InterPro"/>
</dbReference>
<dbReference type="PIRSF" id="PIRSF003128">
    <property type="entry name" value="RecN"/>
    <property type="match status" value="1"/>
</dbReference>
<dbReference type="Proteomes" id="UP000305100">
    <property type="component" value="Unassembled WGS sequence"/>
</dbReference>
<keyword evidence="7 9" id="KW-0234">DNA repair</keyword>
<keyword evidence="6" id="KW-0067">ATP-binding</keyword>
<dbReference type="GO" id="GO:0043590">
    <property type="term" value="C:bacterial nucleoid"/>
    <property type="evidence" value="ECO:0007669"/>
    <property type="project" value="TreeGrafter"/>
</dbReference>
<evidence type="ECO:0000256" key="4">
    <source>
        <dbReference type="ARBA" id="ARBA00022741"/>
    </source>
</evidence>
<name>A0A5R9CXR5_9LACO</name>
<dbReference type="Gene3D" id="3.40.50.300">
    <property type="entry name" value="P-loop containing nucleotide triphosphate hydrolases"/>
    <property type="match status" value="2"/>
</dbReference>
<dbReference type="GO" id="GO:0009432">
    <property type="term" value="P:SOS response"/>
    <property type="evidence" value="ECO:0007669"/>
    <property type="project" value="TreeGrafter"/>
</dbReference>
<dbReference type="FunFam" id="3.40.50.300:FF:000356">
    <property type="entry name" value="DNA repair protein RecN"/>
    <property type="match status" value="1"/>
</dbReference>
<gene>
    <name evidence="11" type="primary">recN</name>
    <name evidence="11" type="ORF">FEZ41_02720</name>
</gene>
<comment type="caution">
    <text evidence="11">The sequence shown here is derived from an EMBL/GenBank/DDBJ whole genome shotgun (WGS) entry which is preliminary data.</text>
</comment>
<dbReference type="PANTHER" id="PTHR11059:SF0">
    <property type="entry name" value="DNA REPAIR PROTEIN RECN"/>
    <property type="match status" value="1"/>
</dbReference>
<dbReference type="OrthoDB" id="9806954at2"/>
<evidence type="ECO:0000256" key="1">
    <source>
        <dbReference type="ARBA" id="ARBA00003618"/>
    </source>
</evidence>
<dbReference type="InterPro" id="IPR027417">
    <property type="entry name" value="P-loop_NTPase"/>
</dbReference>
<keyword evidence="4" id="KW-0547">Nucleotide-binding</keyword>
<dbReference type="NCBIfam" id="NF008121">
    <property type="entry name" value="PRK10869.1"/>
    <property type="match status" value="1"/>
</dbReference>
<dbReference type="NCBIfam" id="TIGR00634">
    <property type="entry name" value="recN"/>
    <property type="match status" value="1"/>
</dbReference>
<dbReference type="AlphaFoldDB" id="A0A5R9CXR5"/>
<comment type="similarity">
    <text evidence="2 9">Belongs to the RecN family.</text>
</comment>
<comment type="function">
    <text evidence="1 9">May be involved in recombinational repair of damaged DNA.</text>
</comment>
<dbReference type="SUPFAM" id="SSF52540">
    <property type="entry name" value="P-loop containing nucleoside triphosphate hydrolases"/>
    <property type="match status" value="1"/>
</dbReference>
<dbReference type="GO" id="GO:0005524">
    <property type="term" value="F:ATP binding"/>
    <property type="evidence" value="ECO:0007669"/>
    <property type="project" value="UniProtKB-KW"/>
</dbReference>
<dbReference type="EMBL" id="VBSX01000004">
    <property type="protein sequence ID" value="TLQ20647.1"/>
    <property type="molecule type" value="Genomic_DNA"/>
</dbReference>
<dbReference type="InterPro" id="IPR004604">
    <property type="entry name" value="DNA_recomb/repair_RecN"/>
</dbReference>
<feature type="domain" description="RecF/RecN/SMC N-terminal" evidence="10">
    <location>
        <begin position="2"/>
        <end position="508"/>
    </location>
</feature>
<dbReference type="FunFam" id="3.40.50.300:FF:000319">
    <property type="entry name" value="DNA repair protein RecN"/>
    <property type="match status" value="1"/>
</dbReference>
<keyword evidence="5 9" id="KW-0227">DNA damage</keyword>
<evidence type="ECO:0000259" key="10">
    <source>
        <dbReference type="Pfam" id="PF02463"/>
    </source>
</evidence>
<dbReference type="InterPro" id="IPR003395">
    <property type="entry name" value="RecF/RecN/SMC_N"/>
</dbReference>